<dbReference type="PANTHER" id="PTHR11668:SF300">
    <property type="entry name" value="SERINE_THREONINE-PROTEIN PHOSPHATASE"/>
    <property type="match status" value="1"/>
</dbReference>
<feature type="domain" description="Serine/threonine specific protein phosphatases" evidence="9">
    <location>
        <begin position="111"/>
        <end position="116"/>
    </location>
</feature>
<comment type="cofactor">
    <cofactor evidence="1">
        <name>Mn(2+)</name>
        <dbReference type="ChEBI" id="CHEBI:29035"/>
    </cofactor>
</comment>
<dbReference type="SUPFAM" id="SSF56300">
    <property type="entry name" value="Metallo-dependent phosphatases"/>
    <property type="match status" value="1"/>
</dbReference>
<evidence type="ECO:0000313" key="10">
    <source>
        <dbReference type="EMBL" id="MFH4978289.1"/>
    </source>
</evidence>
<evidence type="ECO:0000313" key="11">
    <source>
        <dbReference type="Proteomes" id="UP001608902"/>
    </source>
</evidence>
<comment type="caution">
    <text evidence="10">The sequence shown here is derived from an EMBL/GenBank/DDBJ whole genome shotgun (WGS) entry which is preliminary data.</text>
</comment>
<keyword evidence="11" id="KW-1185">Reference proteome</keyword>
<gene>
    <name evidence="10" type="ORF">AB6A40_004998</name>
</gene>
<dbReference type="PROSITE" id="PS00125">
    <property type="entry name" value="SER_THR_PHOSPHATASE"/>
    <property type="match status" value="1"/>
</dbReference>
<dbReference type="InterPro" id="IPR004843">
    <property type="entry name" value="Calcineurin-like_PHP"/>
</dbReference>
<dbReference type="PANTHER" id="PTHR11668">
    <property type="entry name" value="SERINE/THREONINE PROTEIN PHOSPHATASE"/>
    <property type="match status" value="1"/>
</dbReference>
<dbReference type="Proteomes" id="UP001608902">
    <property type="component" value="Unassembled WGS sequence"/>
</dbReference>
<dbReference type="GO" id="GO:0046872">
    <property type="term" value="F:metal ion binding"/>
    <property type="evidence" value="ECO:0007669"/>
    <property type="project" value="UniProtKB-KW"/>
</dbReference>
<organism evidence="10 11">
    <name type="scientific">Gnathostoma spinigerum</name>
    <dbReference type="NCBI Taxonomy" id="75299"/>
    <lineage>
        <taxon>Eukaryota</taxon>
        <taxon>Metazoa</taxon>
        <taxon>Ecdysozoa</taxon>
        <taxon>Nematoda</taxon>
        <taxon>Chromadorea</taxon>
        <taxon>Rhabditida</taxon>
        <taxon>Spirurina</taxon>
        <taxon>Gnathostomatomorpha</taxon>
        <taxon>Gnathostomatoidea</taxon>
        <taxon>Gnathostomatidae</taxon>
        <taxon>Gnathostoma</taxon>
    </lineage>
</organism>
<proteinExistence type="inferred from homology"/>
<dbReference type="GO" id="GO:0004722">
    <property type="term" value="F:protein serine/threonine phosphatase activity"/>
    <property type="evidence" value="ECO:0007669"/>
    <property type="project" value="UniProtKB-EC"/>
</dbReference>
<keyword evidence="3 8" id="KW-0378">Hydrolase</keyword>
<evidence type="ECO:0000256" key="5">
    <source>
        <dbReference type="ARBA" id="ARBA00023211"/>
    </source>
</evidence>
<comment type="catalytic activity">
    <reaction evidence="6">
        <text>O-phospho-L-seryl-[protein] + H2O = L-seryl-[protein] + phosphate</text>
        <dbReference type="Rhea" id="RHEA:20629"/>
        <dbReference type="Rhea" id="RHEA-COMP:9863"/>
        <dbReference type="Rhea" id="RHEA-COMP:11604"/>
        <dbReference type="ChEBI" id="CHEBI:15377"/>
        <dbReference type="ChEBI" id="CHEBI:29999"/>
        <dbReference type="ChEBI" id="CHEBI:43474"/>
        <dbReference type="ChEBI" id="CHEBI:83421"/>
        <dbReference type="EC" id="3.1.3.16"/>
    </reaction>
</comment>
<dbReference type="PRINTS" id="PR00114">
    <property type="entry name" value="STPHPHTASE"/>
</dbReference>
<reference evidence="10 11" key="1">
    <citation type="submission" date="2024-08" db="EMBL/GenBank/DDBJ databases">
        <title>Gnathostoma spinigerum genome.</title>
        <authorList>
            <person name="Gonzalez-Bertolin B."/>
            <person name="Monzon S."/>
            <person name="Zaballos A."/>
            <person name="Jimenez P."/>
            <person name="Dekumyoy P."/>
            <person name="Varona S."/>
            <person name="Cuesta I."/>
            <person name="Sumanam S."/>
            <person name="Adisakwattana P."/>
            <person name="Gasser R.B."/>
            <person name="Hernandez-Gonzalez A."/>
            <person name="Young N.D."/>
            <person name="Perteguer M.J."/>
        </authorList>
    </citation>
    <scope>NUCLEOTIDE SEQUENCE [LARGE SCALE GENOMIC DNA]</scope>
    <source>
        <strain evidence="10">AL3</strain>
        <tissue evidence="10">Liver</tissue>
    </source>
</reference>
<dbReference type="Pfam" id="PF00149">
    <property type="entry name" value="Metallophos"/>
    <property type="match status" value="1"/>
</dbReference>
<sequence>MNALEMIRSHLRVGWRHHFYDVSTIHQILNSALVILKKQPTLLKLDAPVIICGDTHGQYSDVLRIFETCGSPLKNQYLFLGDYVDRGSYSVEVVVLLLLCKIQNPHRIHLLRGNHEIPSINRVYGFLSELRHRYPRVEDWAGLYEHFIELFSYLPLAAVINEKILCVHGGISPKLTSLRQINDIKRPIREPTGMVVDLLWSDPNIHVSGFAKNKRRQVSIIFGEDKLIEKLDLLGVDIMVRAHQIIDGYITFAQRRLISIFSASSCHTTYHNRSTVATVR</sequence>
<name>A0ABD6ELU3_9BILA</name>
<keyword evidence="4" id="KW-0904">Protein phosphatase</keyword>
<evidence type="ECO:0000256" key="7">
    <source>
        <dbReference type="ARBA" id="ARBA00048336"/>
    </source>
</evidence>
<dbReference type="InterPro" id="IPR006186">
    <property type="entry name" value="Ser/Thr-sp_prot-phosphatase"/>
</dbReference>
<dbReference type="AlphaFoldDB" id="A0ABD6ELU3"/>
<dbReference type="EC" id="3.1.3.16" evidence="8"/>
<evidence type="ECO:0000256" key="1">
    <source>
        <dbReference type="ARBA" id="ARBA00001936"/>
    </source>
</evidence>
<evidence type="ECO:0000256" key="3">
    <source>
        <dbReference type="ARBA" id="ARBA00022801"/>
    </source>
</evidence>
<dbReference type="EMBL" id="JBGFUD010003050">
    <property type="protein sequence ID" value="MFH4978289.1"/>
    <property type="molecule type" value="Genomic_DNA"/>
</dbReference>
<comment type="catalytic activity">
    <reaction evidence="7 8">
        <text>O-phospho-L-threonyl-[protein] + H2O = L-threonyl-[protein] + phosphate</text>
        <dbReference type="Rhea" id="RHEA:47004"/>
        <dbReference type="Rhea" id="RHEA-COMP:11060"/>
        <dbReference type="Rhea" id="RHEA-COMP:11605"/>
        <dbReference type="ChEBI" id="CHEBI:15377"/>
        <dbReference type="ChEBI" id="CHEBI:30013"/>
        <dbReference type="ChEBI" id="CHEBI:43474"/>
        <dbReference type="ChEBI" id="CHEBI:61977"/>
        <dbReference type="EC" id="3.1.3.16"/>
    </reaction>
</comment>
<accession>A0ABD6ELU3</accession>
<dbReference type="InterPro" id="IPR029052">
    <property type="entry name" value="Metallo-depent_PP-like"/>
</dbReference>
<evidence type="ECO:0000256" key="6">
    <source>
        <dbReference type="ARBA" id="ARBA00047761"/>
    </source>
</evidence>
<keyword evidence="2" id="KW-0479">Metal-binding</keyword>
<protein>
    <recommendedName>
        <fullName evidence="8">Serine/threonine-protein phosphatase</fullName>
        <ecNumber evidence="8">3.1.3.16</ecNumber>
    </recommendedName>
</protein>
<evidence type="ECO:0000256" key="4">
    <source>
        <dbReference type="ARBA" id="ARBA00022912"/>
    </source>
</evidence>
<dbReference type="Gene3D" id="3.60.21.10">
    <property type="match status" value="1"/>
</dbReference>
<evidence type="ECO:0000256" key="8">
    <source>
        <dbReference type="RuleBase" id="RU004273"/>
    </source>
</evidence>
<evidence type="ECO:0000259" key="9">
    <source>
        <dbReference type="PROSITE" id="PS00125"/>
    </source>
</evidence>
<evidence type="ECO:0000256" key="2">
    <source>
        <dbReference type="ARBA" id="ARBA00022723"/>
    </source>
</evidence>
<dbReference type="InterPro" id="IPR050341">
    <property type="entry name" value="PP1_catalytic_subunit"/>
</dbReference>
<dbReference type="SMART" id="SM00156">
    <property type="entry name" value="PP2Ac"/>
    <property type="match status" value="1"/>
</dbReference>
<comment type="similarity">
    <text evidence="8">Belongs to the PPP phosphatase family.</text>
</comment>
<keyword evidence="5" id="KW-0464">Manganese</keyword>